<evidence type="ECO:0000256" key="12">
    <source>
        <dbReference type="SAM" id="Phobius"/>
    </source>
</evidence>
<name>A0A7I7RT31_9MYCO</name>
<dbReference type="EMBL" id="AP022593">
    <property type="protein sequence ID" value="BBY47768.1"/>
    <property type="molecule type" value="Genomic_DNA"/>
</dbReference>
<geneLocation type="plasmid" evidence="14">
    <name>pjcm18538 dna</name>
</geneLocation>
<evidence type="ECO:0000256" key="5">
    <source>
        <dbReference type="ARBA" id="ARBA00022617"/>
    </source>
</evidence>
<comment type="subcellular location">
    <subcellularLocation>
        <location evidence="1">Cell membrane</location>
        <topology evidence="1">Multi-pass membrane protein</topology>
    </subcellularLocation>
</comment>
<feature type="transmembrane region" description="Helical" evidence="12">
    <location>
        <begin position="168"/>
        <end position="191"/>
    </location>
</feature>
<dbReference type="PANTHER" id="PTHR43141:SF5">
    <property type="entry name" value="CYTOCHROME BD-I UBIQUINOL OXIDASE SUBUNIT 2"/>
    <property type="match status" value="1"/>
</dbReference>
<evidence type="ECO:0000313" key="14">
    <source>
        <dbReference type="Proteomes" id="UP000467428"/>
    </source>
</evidence>
<dbReference type="NCBIfam" id="TIGR00203">
    <property type="entry name" value="cydB"/>
    <property type="match status" value="1"/>
</dbReference>
<keyword evidence="7" id="KW-0479">Metal-binding</keyword>
<evidence type="ECO:0000256" key="11">
    <source>
        <dbReference type="ARBA" id="ARBA00023136"/>
    </source>
</evidence>
<gene>
    <name evidence="13" type="primary">cydB</name>
    <name evidence="13" type="ORF">MARA_12360</name>
</gene>
<organism evidence="13 14">
    <name type="scientific">Mycolicibacterium arabiense</name>
    <dbReference type="NCBI Taxonomy" id="1286181"/>
    <lineage>
        <taxon>Bacteria</taxon>
        <taxon>Bacillati</taxon>
        <taxon>Actinomycetota</taxon>
        <taxon>Actinomycetes</taxon>
        <taxon>Mycobacteriales</taxon>
        <taxon>Mycobacteriaceae</taxon>
        <taxon>Mycolicibacterium</taxon>
    </lineage>
</organism>
<dbReference type="Proteomes" id="UP000467428">
    <property type="component" value="Chromosome"/>
</dbReference>
<proteinExistence type="inferred from homology"/>
<keyword evidence="8" id="KW-0249">Electron transport</keyword>
<dbReference type="GO" id="GO:0005886">
    <property type="term" value="C:plasma membrane"/>
    <property type="evidence" value="ECO:0007669"/>
    <property type="project" value="UniProtKB-SubCell"/>
</dbReference>
<feature type="transmembrane region" description="Helical" evidence="12">
    <location>
        <begin position="260"/>
        <end position="281"/>
    </location>
</feature>
<dbReference type="GO" id="GO:0070069">
    <property type="term" value="C:cytochrome complex"/>
    <property type="evidence" value="ECO:0007669"/>
    <property type="project" value="TreeGrafter"/>
</dbReference>
<sequence>MALQDFWFIALAALFLGFFVLEGFDFGVGMLMRWFGGSNTEPGGDADDRERHQRAVLNTIGPVWDGNEVWLITAGGAMFAAFPAMYATLFSSLYLPLLAILLGMIVRVCAIEWRGKIDDPRWRSWADGAIAVGSWLPAVLWGVAFAAIVRGLPVDADEQMHLGVTDLLNGYTLLGGLATAGLFAFHGAVFIRLKTEGAVRVRATHFAALLGLPVTVVVAGFGLWTQVFYGKDWTWLAFGIAVAAQLTAVMLVWGRGSDGWAFACTAAVVASVVILLFGSLYPNVIPSSLDPAWSLTVDNASSAPYTLTIMSWAALLITPLVIGYQGWTYWVFRQRISAERIPDPIGLSRRTR</sequence>
<dbReference type="Pfam" id="PF02322">
    <property type="entry name" value="Cyt_bd_oxida_II"/>
    <property type="match status" value="1"/>
</dbReference>
<dbReference type="GO" id="GO:0019646">
    <property type="term" value="P:aerobic electron transport chain"/>
    <property type="evidence" value="ECO:0007669"/>
    <property type="project" value="TreeGrafter"/>
</dbReference>
<evidence type="ECO:0000256" key="8">
    <source>
        <dbReference type="ARBA" id="ARBA00022982"/>
    </source>
</evidence>
<evidence type="ECO:0000256" key="9">
    <source>
        <dbReference type="ARBA" id="ARBA00022989"/>
    </source>
</evidence>
<evidence type="ECO:0000256" key="6">
    <source>
        <dbReference type="ARBA" id="ARBA00022692"/>
    </source>
</evidence>
<comment type="similarity">
    <text evidence="2">Belongs to the cytochrome ubiquinol oxidase subunit 2 family.</text>
</comment>
<evidence type="ECO:0000256" key="1">
    <source>
        <dbReference type="ARBA" id="ARBA00004651"/>
    </source>
</evidence>
<feature type="transmembrane region" description="Helical" evidence="12">
    <location>
        <begin position="93"/>
        <end position="113"/>
    </location>
</feature>
<dbReference type="GO" id="GO:0016682">
    <property type="term" value="F:oxidoreductase activity, acting on diphenols and related substances as donors, oxygen as acceptor"/>
    <property type="evidence" value="ECO:0007669"/>
    <property type="project" value="TreeGrafter"/>
</dbReference>
<keyword evidence="3" id="KW-0813">Transport</keyword>
<dbReference type="GO" id="GO:0009055">
    <property type="term" value="F:electron transfer activity"/>
    <property type="evidence" value="ECO:0007669"/>
    <property type="project" value="TreeGrafter"/>
</dbReference>
<dbReference type="PANTHER" id="PTHR43141">
    <property type="entry name" value="CYTOCHROME BD2 SUBUNIT II"/>
    <property type="match status" value="1"/>
</dbReference>
<evidence type="ECO:0000256" key="2">
    <source>
        <dbReference type="ARBA" id="ARBA00007543"/>
    </source>
</evidence>
<evidence type="ECO:0000256" key="10">
    <source>
        <dbReference type="ARBA" id="ARBA00023004"/>
    </source>
</evidence>
<evidence type="ECO:0000256" key="7">
    <source>
        <dbReference type="ARBA" id="ARBA00022723"/>
    </source>
</evidence>
<evidence type="ECO:0000313" key="13">
    <source>
        <dbReference type="EMBL" id="BBY47768.1"/>
    </source>
</evidence>
<keyword evidence="10" id="KW-0408">Iron</keyword>
<accession>A0A7I7RT31</accession>
<keyword evidence="4" id="KW-1003">Cell membrane</keyword>
<feature type="transmembrane region" description="Helical" evidence="12">
    <location>
        <begin position="233"/>
        <end position="253"/>
    </location>
</feature>
<dbReference type="PIRSF" id="PIRSF000267">
    <property type="entry name" value="Cyt_oxidse_sub2"/>
    <property type="match status" value="1"/>
</dbReference>
<keyword evidence="6 12" id="KW-0812">Transmembrane</keyword>
<evidence type="ECO:0000256" key="3">
    <source>
        <dbReference type="ARBA" id="ARBA00022448"/>
    </source>
</evidence>
<feature type="transmembrane region" description="Helical" evidence="12">
    <location>
        <begin position="6"/>
        <end position="24"/>
    </location>
</feature>
<dbReference type="KEGG" id="marz:MARA_12360"/>
<keyword evidence="11 12" id="KW-0472">Membrane</keyword>
<dbReference type="RefSeq" id="WP_163917650.1">
    <property type="nucleotide sequence ID" value="NZ_AP022593.1"/>
</dbReference>
<dbReference type="InterPro" id="IPR003317">
    <property type="entry name" value="Cyt-d_oxidase_su2"/>
</dbReference>
<feature type="transmembrane region" description="Helical" evidence="12">
    <location>
        <begin position="203"/>
        <end position="227"/>
    </location>
</feature>
<reference evidence="13 14" key="1">
    <citation type="journal article" date="2019" name="Emerg. Microbes Infect.">
        <title>Comprehensive subspecies identification of 175 nontuberculous mycobacteria species based on 7547 genomic profiles.</title>
        <authorList>
            <person name="Matsumoto Y."/>
            <person name="Kinjo T."/>
            <person name="Motooka D."/>
            <person name="Nabeya D."/>
            <person name="Jung N."/>
            <person name="Uechi K."/>
            <person name="Horii T."/>
            <person name="Iida T."/>
            <person name="Fujita J."/>
            <person name="Nakamura S."/>
        </authorList>
    </citation>
    <scope>NUCLEOTIDE SEQUENCE [LARGE SCALE GENOMIC DNA]</scope>
    <source>
        <strain evidence="13 14">JCM 18538</strain>
    </source>
</reference>
<dbReference type="AlphaFoldDB" id="A0A7I7RT31"/>
<evidence type="ECO:0000256" key="4">
    <source>
        <dbReference type="ARBA" id="ARBA00022475"/>
    </source>
</evidence>
<keyword evidence="9 12" id="KW-1133">Transmembrane helix</keyword>
<keyword evidence="5" id="KW-0349">Heme</keyword>
<dbReference type="GO" id="GO:0046872">
    <property type="term" value="F:metal ion binding"/>
    <property type="evidence" value="ECO:0007669"/>
    <property type="project" value="UniProtKB-KW"/>
</dbReference>
<feature type="transmembrane region" description="Helical" evidence="12">
    <location>
        <begin position="309"/>
        <end position="332"/>
    </location>
</feature>
<keyword evidence="14" id="KW-1185">Reference proteome</keyword>
<protein>
    <submittedName>
        <fullName evidence="13">Cytochrome c oxidase assembly protein</fullName>
    </submittedName>
</protein>
<feature type="transmembrane region" description="Helical" evidence="12">
    <location>
        <begin position="125"/>
        <end position="148"/>
    </location>
</feature>